<reference evidence="1 2" key="1">
    <citation type="submission" date="2024-09" db="EMBL/GenBank/DDBJ databases">
        <authorList>
            <person name="Sun Q."/>
            <person name="Mori K."/>
        </authorList>
    </citation>
    <scope>NUCLEOTIDE SEQUENCE [LARGE SCALE GENOMIC DNA]</scope>
    <source>
        <strain evidence="1 2">NCAIM B.02415</strain>
    </source>
</reference>
<dbReference type="Proteomes" id="UP001589828">
    <property type="component" value="Unassembled WGS sequence"/>
</dbReference>
<dbReference type="RefSeq" id="WP_377022371.1">
    <property type="nucleotide sequence ID" value="NZ_JBHLTS010000021.1"/>
</dbReference>
<dbReference type="EMBL" id="JBHLTS010000021">
    <property type="protein sequence ID" value="MFC0514525.1"/>
    <property type="molecule type" value="Genomic_DNA"/>
</dbReference>
<keyword evidence="2" id="KW-1185">Reference proteome</keyword>
<gene>
    <name evidence="1" type="ORF">ACFFGT_09945</name>
</gene>
<accession>A0ABV6L4W9</accession>
<proteinExistence type="predicted"/>
<protein>
    <submittedName>
        <fullName evidence="1">Uncharacterized protein</fullName>
    </submittedName>
</protein>
<organism evidence="1 2">
    <name type="scientific">Mucilaginibacter angelicae</name>
    <dbReference type="NCBI Taxonomy" id="869718"/>
    <lineage>
        <taxon>Bacteria</taxon>
        <taxon>Pseudomonadati</taxon>
        <taxon>Bacteroidota</taxon>
        <taxon>Sphingobacteriia</taxon>
        <taxon>Sphingobacteriales</taxon>
        <taxon>Sphingobacteriaceae</taxon>
        <taxon>Mucilaginibacter</taxon>
    </lineage>
</organism>
<evidence type="ECO:0000313" key="1">
    <source>
        <dbReference type="EMBL" id="MFC0514525.1"/>
    </source>
</evidence>
<evidence type="ECO:0000313" key="2">
    <source>
        <dbReference type="Proteomes" id="UP001589828"/>
    </source>
</evidence>
<name>A0ABV6L4W9_9SPHI</name>
<sequence>MKIEKNQAFIRALSDAGVTQASLEVLFATHPEQESVFMTSDGLAFFSESSAGSHSQKLACTDVIEVTRGEALSGEALRKDLANEAAGTTEDTLAKAFATADDERTPFQNSLIEKATQSIKGDKNK</sequence>
<comment type="caution">
    <text evidence="1">The sequence shown here is derived from an EMBL/GenBank/DDBJ whole genome shotgun (WGS) entry which is preliminary data.</text>
</comment>